<comment type="subunit">
    <text evidence="1">Self-associates forming complexes of several hundred monomers.</text>
</comment>
<dbReference type="SUPFAM" id="SSF141571">
    <property type="entry name" value="Pentapeptide repeat-like"/>
    <property type="match status" value="1"/>
</dbReference>
<dbReference type="RefSeq" id="XP_034250186.1">
    <property type="nucleotide sequence ID" value="XM_034394295.1"/>
</dbReference>
<evidence type="ECO:0000256" key="6">
    <source>
        <dbReference type="SAM" id="MobiDB-lite"/>
    </source>
</evidence>
<evidence type="ECO:0000313" key="8">
    <source>
        <dbReference type="Proteomes" id="UP000515158"/>
    </source>
</evidence>
<feature type="region of interest" description="Disordered" evidence="6">
    <location>
        <begin position="644"/>
        <end position="663"/>
    </location>
</feature>
<dbReference type="PANTHER" id="PTHR36135:SF1">
    <property type="entry name" value="FIBROUS SHEATH CABYR-BINDING PROTEIN"/>
    <property type="match status" value="1"/>
</dbReference>
<dbReference type="PANTHER" id="PTHR36135">
    <property type="entry name" value="FIBROUS SHEATH CABYR-BINDING PROTEIN"/>
    <property type="match status" value="1"/>
</dbReference>
<keyword evidence="3" id="KW-0805">Transcription regulation</keyword>
<sequence>MAQAVRGTEEQKIFLVSYMERNPAFCQREFRGAQGLLELRQKWNLLSEMLNNVPNGARKTPDQWQRFWNDQRKAVKSRAAQINQFLGRGTGGGSPMLLMTSYERRVLACMGGFTRVVGFTQVVDPLEVDPMAFNIPVHNAPLQNVHAPLPHAPVQIAPVQNHPLQHAPIPYGPIPYAPLQGAPVQIAPVQNNPFQHAPLQHAPLQHAPLQHAPLQHAPLQQAPLQHAPLQQAPFQHAPLQQAPLQQAPLQHAPLQHAPENAPQYQQGPNAMNAFEDRIAEGIPPAELDVQPEIGREIDMQWVLDPSAVPSNTVEENYTPDLLFPSIPASLPQAAQSATSVTSSISTLTSVGTAAQLTAVNKTAQSMPSCSRATSQPTFMRIQPPVAQSAASTAVRAATQQTSKVSSLTPARTDLTPKQTAKFMQPQPSCSRATSQPTFMRIQPPVSQSAASTAVRAATQPTSKVSSLTPARTDLTPKQTAKFMQPQPSCSKATPQPTFMRIQASVAQSAASTAVSASSQPRIPISLVRLTAQPTATVSTLTPVRTALQNTPRQTVQVMQPQPSCSRATPTPKSKFLAKPAAKIPAALSVVRSTAQPSSMRIQPPVAQLPTSTPERDTAQPTFVRIQSGPSTPIRTPPVPIPHAPVKVSTPSAPAVSLPSSTPMRPMKRLVEPHNLPLEPLPAKVQKSYENRTVRSNPVATSTPVKAGSSTLTTPEPKVVDGLKFIIIRRPPLGEIQNKQPSLGEIQKKQ</sequence>
<evidence type="ECO:0000256" key="5">
    <source>
        <dbReference type="ARBA" id="ARBA00025466"/>
    </source>
</evidence>
<dbReference type="OrthoDB" id="6759514at2759"/>
<dbReference type="Pfam" id="PF13873">
    <property type="entry name" value="Myb_DNA-bind_5"/>
    <property type="match status" value="1"/>
</dbReference>
<evidence type="ECO:0000313" key="9">
    <source>
        <dbReference type="RefSeq" id="XP_034250186.1"/>
    </source>
</evidence>
<comment type="function">
    <text evidence="5">Involved in transvection phenomena (= synapsis-dependent gene expression), where the synaptic pairing of chromosomes carrying genes with which zeste interacts influences the expression of these genes. Zeste binds to DNA and stimulates transcription from a nearby promoter.</text>
</comment>
<dbReference type="InterPro" id="IPR043375">
    <property type="entry name" value="FSCB"/>
</dbReference>
<dbReference type="GO" id="GO:0033234">
    <property type="term" value="P:negative regulation of protein sumoylation"/>
    <property type="evidence" value="ECO:0007669"/>
    <property type="project" value="InterPro"/>
</dbReference>
<reference evidence="9" key="1">
    <citation type="submission" date="2025-08" db="UniProtKB">
        <authorList>
            <consortium name="RefSeq"/>
        </authorList>
    </citation>
    <scope>IDENTIFICATION</scope>
    <source>
        <tissue evidence="9">Total insect</tissue>
    </source>
</reference>
<name>A0A6P8ZZQ3_THRPL</name>
<keyword evidence="8" id="KW-1185">Reference proteome</keyword>
<feature type="region of interest" description="Disordered" evidence="6">
    <location>
        <begin position="693"/>
        <end position="714"/>
    </location>
</feature>
<protein>
    <recommendedName>
        <fullName evidence="2">Regulatory protein zeste</fullName>
    </recommendedName>
</protein>
<keyword evidence="4" id="KW-0804">Transcription</keyword>
<proteinExistence type="predicted"/>
<dbReference type="InterPro" id="IPR028002">
    <property type="entry name" value="Myb_DNA-bind_5"/>
</dbReference>
<evidence type="ECO:0000256" key="4">
    <source>
        <dbReference type="ARBA" id="ARBA00023163"/>
    </source>
</evidence>
<feature type="compositionally biased region" description="Polar residues" evidence="6">
    <location>
        <begin position="693"/>
        <end position="713"/>
    </location>
</feature>
<gene>
    <name evidence="9" type="primary">LOC117650713</name>
</gene>
<feature type="domain" description="Myb/SANT-like DNA-binding" evidence="7">
    <location>
        <begin position="8"/>
        <end position="81"/>
    </location>
</feature>
<dbReference type="Proteomes" id="UP000515158">
    <property type="component" value="Unplaced"/>
</dbReference>
<dbReference type="GO" id="GO:0005509">
    <property type="term" value="F:calcium ion binding"/>
    <property type="evidence" value="ECO:0007669"/>
    <property type="project" value="InterPro"/>
</dbReference>
<evidence type="ECO:0000256" key="1">
    <source>
        <dbReference type="ARBA" id="ARBA00011764"/>
    </source>
</evidence>
<evidence type="ECO:0000256" key="2">
    <source>
        <dbReference type="ARBA" id="ARBA00016807"/>
    </source>
</evidence>
<dbReference type="InParanoid" id="A0A6P8ZZQ3"/>
<evidence type="ECO:0000256" key="3">
    <source>
        <dbReference type="ARBA" id="ARBA00023015"/>
    </source>
</evidence>
<dbReference type="KEGG" id="tpal:117650713"/>
<dbReference type="AlphaFoldDB" id="A0A6P8ZZQ3"/>
<organism evidence="9">
    <name type="scientific">Thrips palmi</name>
    <name type="common">Melon thrips</name>
    <dbReference type="NCBI Taxonomy" id="161013"/>
    <lineage>
        <taxon>Eukaryota</taxon>
        <taxon>Metazoa</taxon>
        <taxon>Ecdysozoa</taxon>
        <taxon>Arthropoda</taxon>
        <taxon>Hexapoda</taxon>
        <taxon>Insecta</taxon>
        <taxon>Pterygota</taxon>
        <taxon>Neoptera</taxon>
        <taxon>Paraneoptera</taxon>
        <taxon>Thysanoptera</taxon>
        <taxon>Terebrantia</taxon>
        <taxon>Thripoidea</taxon>
        <taxon>Thripidae</taxon>
        <taxon>Thrips</taxon>
    </lineage>
</organism>
<evidence type="ECO:0000259" key="7">
    <source>
        <dbReference type="Pfam" id="PF13873"/>
    </source>
</evidence>
<dbReference type="Gene3D" id="2.160.20.80">
    <property type="entry name" value="E3 ubiquitin-protein ligase SopA"/>
    <property type="match status" value="1"/>
</dbReference>
<accession>A0A6P8ZZQ3</accession>
<dbReference type="GeneID" id="117650713"/>
<feature type="region of interest" description="Disordered" evidence="6">
    <location>
        <begin position="594"/>
        <end position="616"/>
    </location>
</feature>